<feature type="compositionally biased region" description="Basic and acidic residues" evidence="1">
    <location>
        <begin position="1"/>
        <end position="23"/>
    </location>
</feature>
<keyword evidence="2" id="KW-1133">Transmembrane helix</keyword>
<evidence type="ECO:0000256" key="1">
    <source>
        <dbReference type="SAM" id="MobiDB-lite"/>
    </source>
</evidence>
<dbReference type="AlphaFoldDB" id="A0AAD7CIG2"/>
<dbReference type="EMBL" id="JARKIF010000001">
    <property type="protein sequence ID" value="KAJ7649746.1"/>
    <property type="molecule type" value="Genomic_DNA"/>
</dbReference>
<evidence type="ECO:0000313" key="4">
    <source>
        <dbReference type="Proteomes" id="UP001221142"/>
    </source>
</evidence>
<keyword evidence="2" id="KW-0812">Transmembrane</keyword>
<reference evidence="3" key="1">
    <citation type="submission" date="2023-03" db="EMBL/GenBank/DDBJ databases">
        <title>Massive genome expansion in bonnet fungi (Mycena s.s.) driven by repeated elements and novel gene families across ecological guilds.</title>
        <authorList>
            <consortium name="Lawrence Berkeley National Laboratory"/>
            <person name="Harder C.B."/>
            <person name="Miyauchi S."/>
            <person name="Viragh M."/>
            <person name="Kuo A."/>
            <person name="Thoen E."/>
            <person name="Andreopoulos B."/>
            <person name="Lu D."/>
            <person name="Skrede I."/>
            <person name="Drula E."/>
            <person name="Henrissat B."/>
            <person name="Morin E."/>
            <person name="Kohler A."/>
            <person name="Barry K."/>
            <person name="LaButti K."/>
            <person name="Morin E."/>
            <person name="Salamov A."/>
            <person name="Lipzen A."/>
            <person name="Mereny Z."/>
            <person name="Hegedus B."/>
            <person name="Baldrian P."/>
            <person name="Stursova M."/>
            <person name="Weitz H."/>
            <person name="Taylor A."/>
            <person name="Grigoriev I.V."/>
            <person name="Nagy L.G."/>
            <person name="Martin F."/>
            <person name="Kauserud H."/>
        </authorList>
    </citation>
    <scope>NUCLEOTIDE SEQUENCE</scope>
    <source>
        <strain evidence="3">9284</strain>
    </source>
</reference>
<dbReference type="Proteomes" id="UP001221142">
    <property type="component" value="Unassembled WGS sequence"/>
</dbReference>
<feature type="region of interest" description="Disordered" evidence="1">
    <location>
        <begin position="213"/>
        <end position="258"/>
    </location>
</feature>
<organism evidence="3 4">
    <name type="scientific">Roridomyces roridus</name>
    <dbReference type="NCBI Taxonomy" id="1738132"/>
    <lineage>
        <taxon>Eukaryota</taxon>
        <taxon>Fungi</taxon>
        <taxon>Dikarya</taxon>
        <taxon>Basidiomycota</taxon>
        <taxon>Agaricomycotina</taxon>
        <taxon>Agaricomycetes</taxon>
        <taxon>Agaricomycetidae</taxon>
        <taxon>Agaricales</taxon>
        <taxon>Marasmiineae</taxon>
        <taxon>Mycenaceae</taxon>
        <taxon>Roridomyces</taxon>
    </lineage>
</organism>
<feature type="region of interest" description="Disordered" evidence="1">
    <location>
        <begin position="1"/>
        <end position="30"/>
    </location>
</feature>
<sequence length="258" mass="26771">MHITPSDHTDDAESDKSETETHSPADAPSTTVLASLPACDASWCQDPAHGYTNPAPSAAATDTAPSSSGGGLSTGSIIGLAVADGVALICLAAFLIWKFTRKRMSDLDDNENTKWPELNDHSGAGNASIHGSVGLRFRWGRRLASGVESLHDTYAVPPLPHLNPNQPYRDDPGAHYDPYHGPVPQVFNDAPQQEWGNEAIPMIQMAVAGCASPGPQAGRISPGPQAAYAAGRASPGPQAAYGGASGRMSPGPQVAYGL</sequence>
<feature type="transmembrane region" description="Helical" evidence="2">
    <location>
        <begin position="77"/>
        <end position="97"/>
    </location>
</feature>
<comment type="caution">
    <text evidence="3">The sequence shown here is derived from an EMBL/GenBank/DDBJ whole genome shotgun (WGS) entry which is preliminary data.</text>
</comment>
<accession>A0AAD7CIG2</accession>
<protein>
    <submittedName>
        <fullName evidence="3">Uncharacterized protein</fullName>
    </submittedName>
</protein>
<evidence type="ECO:0000256" key="2">
    <source>
        <dbReference type="SAM" id="Phobius"/>
    </source>
</evidence>
<proteinExistence type="predicted"/>
<gene>
    <name evidence="3" type="ORF">FB45DRAFT_1049931</name>
</gene>
<name>A0AAD7CIG2_9AGAR</name>
<evidence type="ECO:0000313" key="3">
    <source>
        <dbReference type="EMBL" id="KAJ7649746.1"/>
    </source>
</evidence>
<keyword evidence="2" id="KW-0472">Membrane</keyword>
<keyword evidence="4" id="KW-1185">Reference proteome</keyword>